<proteinExistence type="predicted"/>
<dbReference type="Proteomes" id="UP001380953">
    <property type="component" value="Unassembled WGS sequence"/>
</dbReference>
<reference evidence="1" key="1">
    <citation type="submission" date="2024-03" db="EMBL/GenBank/DDBJ databases">
        <title>Whole genome sequecning of epiphytes from Marcgravia umbellata leaves.</title>
        <authorList>
            <person name="Kumar G."/>
            <person name="Savka M.A."/>
        </authorList>
    </citation>
    <scope>NUCLEOTIDE SEQUENCE</scope>
    <source>
        <strain evidence="1">RIT_BL5</strain>
    </source>
</reference>
<accession>A0ACC6PII4</accession>
<evidence type="ECO:0000313" key="1">
    <source>
        <dbReference type="EMBL" id="MEJ8306731.1"/>
    </source>
</evidence>
<sequence length="151" mass="16617">MKMSKASKTLIAVGCSLLLTAGTFSFFVFSVEAEPEISVSDKKELAQSWAEAWKARDGSVRTAIMSADMLTDFRETQLQQNGDADSTVIRWSSPWVTDYDLTLKGEGIQIDYTYTDSSQTEYSSSEFLGFSLQQGIPIVSAVESLAELEAK</sequence>
<name>A0ACC6PII4_9BACL</name>
<comment type="caution">
    <text evidence="1">The sequence shown here is derived from an EMBL/GenBank/DDBJ whole genome shotgun (WGS) entry which is preliminary data.</text>
</comment>
<gene>
    <name evidence="1" type="ORF">WKI47_22700</name>
</gene>
<evidence type="ECO:0000313" key="2">
    <source>
        <dbReference type="Proteomes" id="UP001380953"/>
    </source>
</evidence>
<organism evidence="1 2">
    <name type="scientific">Saccharibacillus sacchari</name>
    <dbReference type="NCBI Taxonomy" id="456493"/>
    <lineage>
        <taxon>Bacteria</taxon>
        <taxon>Bacillati</taxon>
        <taxon>Bacillota</taxon>
        <taxon>Bacilli</taxon>
        <taxon>Bacillales</taxon>
        <taxon>Paenibacillaceae</taxon>
        <taxon>Saccharibacillus</taxon>
    </lineage>
</organism>
<dbReference type="EMBL" id="JBBKAR010000056">
    <property type="protein sequence ID" value="MEJ8306731.1"/>
    <property type="molecule type" value="Genomic_DNA"/>
</dbReference>
<protein>
    <submittedName>
        <fullName evidence="1">Uncharacterized protein</fullName>
    </submittedName>
</protein>
<keyword evidence="2" id="KW-1185">Reference proteome</keyword>